<feature type="compositionally biased region" description="Polar residues" evidence="1">
    <location>
        <begin position="1"/>
        <end position="12"/>
    </location>
</feature>
<name>A0ABY8H9G3_9MICC</name>
<dbReference type="Proteomes" id="UP001219037">
    <property type="component" value="Chromosome"/>
</dbReference>
<organism evidence="2 3">
    <name type="scientific">Citricoccus muralis</name>
    <dbReference type="NCBI Taxonomy" id="169134"/>
    <lineage>
        <taxon>Bacteria</taxon>
        <taxon>Bacillati</taxon>
        <taxon>Actinomycetota</taxon>
        <taxon>Actinomycetes</taxon>
        <taxon>Micrococcales</taxon>
        <taxon>Micrococcaceae</taxon>
        <taxon>Citricoccus</taxon>
    </lineage>
</organism>
<dbReference type="EMBL" id="CP121252">
    <property type="protein sequence ID" value="WFP17794.1"/>
    <property type="molecule type" value="Genomic_DNA"/>
</dbReference>
<dbReference type="Pfam" id="PF11253">
    <property type="entry name" value="DUF3052"/>
    <property type="match status" value="1"/>
</dbReference>
<dbReference type="InterPro" id="IPR021412">
    <property type="entry name" value="DUF3052"/>
</dbReference>
<protein>
    <submittedName>
        <fullName evidence="2">DUF3052 domain-containing protein</fullName>
    </submittedName>
</protein>
<evidence type="ECO:0000313" key="3">
    <source>
        <dbReference type="Proteomes" id="UP001219037"/>
    </source>
</evidence>
<sequence length="147" mass="15939">MNQTESAQSAQESPDEGVAAKLGLSSGDLVQELGYDSDVDYDFRDALEDALGEELLTEEDQEPVDAVILWWRSDDGDVTELTDALVDSQRSLDGGPVWLLTPRNSQPGHVNQADITEAAGTAGFNPTTTAGVSQDWQATRLETRTKR</sequence>
<gene>
    <name evidence="2" type="ORF">P8192_06780</name>
</gene>
<feature type="region of interest" description="Disordered" evidence="1">
    <location>
        <begin position="1"/>
        <end position="23"/>
    </location>
</feature>
<proteinExistence type="predicted"/>
<keyword evidence="3" id="KW-1185">Reference proteome</keyword>
<evidence type="ECO:0000256" key="1">
    <source>
        <dbReference type="SAM" id="MobiDB-lite"/>
    </source>
</evidence>
<accession>A0ABY8H9G3</accession>
<evidence type="ECO:0000313" key="2">
    <source>
        <dbReference type="EMBL" id="WFP17794.1"/>
    </source>
</evidence>
<dbReference type="RefSeq" id="WP_270105497.1">
    <property type="nucleotide sequence ID" value="NZ_CP121252.1"/>
</dbReference>
<reference evidence="2 3" key="1">
    <citation type="submission" date="2023-04" db="EMBL/GenBank/DDBJ databases">
        <title>Funneling lignin-derived compounds into biodiesel using alkali-halophilic Citricoccus sp. P2.</title>
        <authorList>
            <person name="Luo C.-B."/>
        </authorList>
    </citation>
    <scope>NUCLEOTIDE SEQUENCE [LARGE SCALE GENOMIC DNA]</scope>
    <source>
        <strain evidence="2 3">P2</strain>
    </source>
</reference>